<evidence type="ECO:0000259" key="7">
    <source>
        <dbReference type="Pfam" id="PF14656"/>
    </source>
</evidence>
<dbReference type="Proteomes" id="UP000198287">
    <property type="component" value="Unassembled WGS sequence"/>
</dbReference>
<sequence length="1410" mass="157502">MSGSLEIHGFIDDWSSIENYLFDAPQQSCEGDDWKWEDDEEEKVSSTSAISPMSSGPGGKCGKTTWIQDCVISVSPMADVLVVCRKQKAIFLTSEWDVQSSRTKYCKLFEGNLSQEGETITSALCIPLISNKKSSPGGPDWTCVLIGFSDGSVRLYTESGSILIGQMFHDEPVTGFKCRSYKAASSHNEHDQLEEVFILYQTVLVTIDGFGLFQTLRGCRSRIARVQANAADGMMDPPPLSYKKWQYDSKDVSDCESIGLQTPRTFDHLLTASIIGGITAKPNKIPYTSTVFATVGAKPYVSFHYCNQEGQAPFMIGKLAFSVANKLTSSLISAASGWLGFGGGGSGKQSGQQVKQEKPKIERATPMAGRFGLPDKGRKGESIVISPCHKLSVIADSLGRVVLMDNDRGIAVRMWKGYRDAQTAWLSASDDMNAKTRVSGRKALFLVIYAPRKGQVEVFSMQQGPKVASFPVSKSGSLISLPYGMMGLNNIPLKGVHQQTLPCLFLDPEGQLLQLHIPFHLSLNDTNNSKLKDMHLLKSLQRMLRDRQSSVDEINGLIYDIKTQTMINQAFKILIQYCSQYEIVSSVVEGYLEKFCENERHDLTVPFKIQSLLQLYSCLVEMMEAPPSYSSSGETSSADNTVLMCLHATDKEIKLVKDMANKELFNKSSPTKGVSFADEKSILNVNDFLSLFRIEYDPAKIKLTVMSNENKTQLNLKNDNLVNFEKLVFCGCFNSSSDLKQWKTLLKNADLVPIELILETLKFWCSNALASSSFIGMMSRLYLVIRAICDLEGVASTANVSSTWWNTVRKEIAQGHKIFYNYTFSIVCRAVTIDLNQEIDKNDEHLKTKNEKVSEKAESAVEVECFDEEGWENVSLDLIRWNILLKQIEDLSFLTTILAQTPKLSNPILPKLRTTIGDLSVVSLLDKGTGCIAELVGIWLTAIGVDPSVVVDKSEIVIPELQVAQEYTVKEMKQKQKLEPELFEDKMEVDEETQLEDAANVGSEVSYIVELLRCLKENFAVSLNSSIILSNYCWEYCLAWNKEVDNVNYLQAAIQCVAVIPSNFIKQGLMSMMWSTFISKQLSNIVARKIKREKLLEKTSVINNPESKVEFLNACVRFLDEFMENNVLCQGVPVPKSSFKKSHWSGDASASAATLTDLASSQPLANYEMILLHYQLSLAALFVYNFNIRKTSMKPMNLFDTKASMMFFMAISSPAPYSNEVDLGLKVLREEFLCLVVTNVIGKVPEDLDNSEDPEIEPRISPSLNGVKDCENWIHKCFELGRIWGLDLDSLRINQVCEYYSSGFDLLGLESIGAVTGKDILGSKILVIAGMRLHYYIESNRDSTTEIVSSMSTNLSNWLNKLDYSKLRCLRFPKSSISELAQHVIQLIPETSYDYRLADDLLVCTSFLVH</sequence>
<evidence type="ECO:0000256" key="5">
    <source>
        <dbReference type="SAM" id="MobiDB-lite"/>
    </source>
</evidence>
<dbReference type="PANTHER" id="PTHR12472:SF0">
    <property type="entry name" value="RAB3 GTPASE-ACTIVATING PROTEIN NON-CATALYTIC SUBUNIT"/>
    <property type="match status" value="1"/>
</dbReference>
<feature type="domain" description="Rab3-GAP regulatory subunit N-terminal" evidence="6">
    <location>
        <begin position="66"/>
        <end position="479"/>
    </location>
</feature>
<evidence type="ECO:0000259" key="6">
    <source>
        <dbReference type="Pfam" id="PF14655"/>
    </source>
</evidence>
<comment type="similarity">
    <text evidence="2">Belongs to the Rab3-GAP regulatory subunit family.</text>
</comment>
<dbReference type="EMBL" id="LNIX01000002">
    <property type="protein sequence ID" value="OXA59228.1"/>
    <property type="molecule type" value="Genomic_DNA"/>
</dbReference>
<evidence type="ECO:0000256" key="2">
    <source>
        <dbReference type="ARBA" id="ARBA00008153"/>
    </source>
</evidence>
<evidence type="ECO:0000256" key="3">
    <source>
        <dbReference type="ARBA" id="ARBA00022468"/>
    </source>
</evidence>
<gene>
    <name evidence="8" type="ORF">Fcan01_05997</name>
</gene>
<feature type="compositionally biased region" description="Polar residues" evidence="5">
    <location>
        <begin position="45"/>
        <end position="54"/>
    </location>
</feature>
<dbReference type="Pfam" id="PF14655">
    <property type="entry name" value="RAB3GAP2_N"/>
    <property type="match status" value="1"/>
</dbReference>
<proteinExistence type="inferred from homology"/>
<keyword evidence="4" id="KW-0963">Cytoplasm</keyword>
<dbReference type="OrthoDB" id="2019917at2759"/>
<feature type="region of interest" description="Disordered" evidence="5">
    <location>
        <begin position="31"/>
        <end position="57"/>
    </location>
</feature>
<protein>
    <submittedName>
        <fullName evidence="8">Rab3 GTPase-activating protein non-catalytic subunit</fullName>
    </submittedName>
</protein>
<dbReference type="InterPro" id="IPR032839">
    <property type="entry name" value="RAB3GAP_N"/>
</dbReference>
<accession>A0A226EPV8</accession>
<evidence type="ECO:0000256" key="4">
    <source>
        <dbReference type="ARBA" id="ARBA00022490"/>
    </source>
</evidence>
<dbReference type="STRING" id="158441.A0A226EPV8"/>
<comment type="caution">
    <text evidence="8">The sequence shown here is derived from an EMBL/GenBank/DDBJ whole genome shotgun (WGS) entry which is preliminary data.</text>
</comment>
<keyword evidence="9" id="KW-1185">Reference proteome</keyword>
<comment type="subcellular location">
    <subcellularLocation>
        <location evidence="1">Cytoplasm</location>
    </subcellularLocation>
</comment>
<dbReference type="GO" id="GO:0005096">
    <property type="term" value="F:GTPase activator activity"/>
    <property type="evidence" value="ECO:0007669"/>
    <property type="project" value="UniProtKB-KW"/>
</dbReference>
<dbReference type="Pfam" id="PF14656">
    <property type="entry name" value="RAB3GAP2_C"/>
    <property type="match status" value="1"/>
</dbReference>
<reference evidence="8 9" key="1">
    <citation type="submission" date="2015-12" db="EMBL/GenBank/DDBJ databases">
        <title>The genome of Folsomia candida.</title>
        <authorList>
            <person name="Faddeeva A."/>
            <person name="Derks M.F."/>
            <person name="Anvar Y."/>
            <person name="Smit S."/>
            <person name="Van Straalen N."/>
            <person name="Roelofs D."/>
        </authorList>
    </citation>
    <scope>NUCLEOTIDE SEQUENCE [LARGE SCALE GENOMIC DNA]</scope>
    <source>
        <strain evidence="8 9">VU population</strain>
        <tissue evidence="8">Whole body</tissue>
    </source>
</reference>
<dbReference type="PANTHER" id="PTHR12472">
    <property type="entry name" value="RAB3-GAP REGULATORY DOMAIN"/>
    <property type="match status" value="1"/>
</dbReference>
<dbReference type="InterPro" id="IPR026059">
    <property type="entry name" value="Rab3GAP2"/>
</dbReference>
<organism evidence="8 9">
    <name type="scientific">Folsomia candida</name>
    <name type="common">Springtail</name>
    <dbReference type="NCBI Taxonomy" id="158441"/>
    <lineage>
        <taxon>Eukaryota</taxon>
        <taxon>Metazoa</taxon>
        <taxon>Ecdysozoa</taxon>
        <taxon>Arthropoda</taxon>
        <taxon>Hexapoda</taxon>
        <taxon>Collembola</taxon>
        <taxon>Entomobryomorpha</taxon>
        <taxon>Isotomoidea</taxon>
        <taxon>Isotomidae</taxon>
        <taxon>Proisotominae</taxon>
        <taxon>Folsomia</taxon>
    </lineage>
</organism>
<dbReference type="GO" id="GO:0005737">
    <property type="term" value="C:cytoplasm"/>
    <property type="evidence" value="ECO:0007669"/>
    <property type="project" value="UniProtKB-SubCell"/>
</dbReference>
<keyword evidence="3" id="KW-0343">GTPase activation</keyword>
<evidence type="ECO:0000313" key="8">
    <source>
        <dbReference type="EMBL" id="OXA59228.1"/>
    </source>
</evidence>
<name>A0A226EPV8_FOLCA</name>
<dbReference type="InterPro" id="IPR029257">
    <property type="entry name" value="RAB3GAP2_C"/>
</dbReference>
<evidence type="ECO:0000256" key="1">
    <source>
        <dbReference type="ARBA" id="ARBA00004496"/>
    </source>
</evidence>
<dbReference type="OMA" id="SWCGELE"/>
<feature type="domain" description="Rab3GAP regulatory subunit C-terminal" evidence="7">
    <location>
        <begin position="761"/>
        <end position="1389"/>
    </location>
</feature>
<evidence type="ECO:0000313" key="9">
    <source>
        <dbReference type="Proteomes" id="UP000198287"/>
    </source>
</evidence>